<evidence type="ECO:0000313" key="1">
    <source>
        <dbReference type="EMBL" id="KAK7506908.1"/>
    </source>
</evidence>
<sequence length="161" mass="17982">MYKPKTRTRIFFLNEYLRYIAKISKLTLSRSSYSAHYYESHYQVALSSPEVVEATTRAISGVIAPDRPASLSLVQTAASGEERGEPARTCESQIVLIDLQIYPQCLILPLLIAATRLRYLWLSRRTSAKPYLLYRSSRLCQQDGGARGVLGNAGVYDATTG</sequence>
<protein>
    <submittedName>
        <fullName evidence="1">Uncharacterized protein</fullName>
    </submittedName>
</protein>
<dbReference type="AlphaFoldDB" id="A0ABD0M601"/>
<proteinExistence type="predicted"/>
<dbReference type="Proteomes" id="UP001519460">
    <property type="component" value="Unassembled WGS sequence"/>
</dbReference>
<name>A0ABD0M601_9CAEN</name>
<accession>A0ABD0M601</accession>
<gene>
    <name evidence="1" type="ORF">BaRGS_00001759</name>
</gene>
<keyword evidence="2" id="KW-1185">Reference proteome</keyword>
<dbReference type="EMBL" id="JACVVK020000005">
    <property type="protein sequence ID" value="KAK7506908.1"/>
    <property type="molecule type" value="Genomic_DNA"/>
</dbReference>
<comment type="caution">
    <text evidence="1">The sequence shown here is derived from an EMBL/GenBank/DDBJ whole genome shotgun (WGS) entry which is preliminary data.</text>
</comment>
<reference evidence="1 2" key="1">
    <citation type="journal article" date="2023" name="Sci. Data">
        <title>Genome assembly of the Korean intertidal mud-creeper Batillaria attramentaria.</title>
        <authorList>
            <person name="Patra A.K."/>
            <person name="Ho P.T."/>
            <person name="Jun S."/>
            <person name="Lee S.J."/>
            <person name="Kim Y."/>
            <person name="Won Y.J."/>
        </authorList>
    </citation>
    <scope>NUCLEOTIDE SEQUENCE [LARGE SCALE GENOMIC DNA]</scope>
    <source>
        <strain evidence="1">Wonlab-2016</strain>
    </source>
</reference>
<evidence type="ECO:0000313" key="2">
    <source>
        <dbReference type="Proteomes" id="UP001519460"/>
    </source>
</evidence>
<organism evidence="1 2">
    <name type="scientific">Batillaria attramentaria</name>
    <dbReference type="NCBI Taxonomy" id="370345"/>
    <lineage>
        <taxon>Eukaryota</taxon>
        <taxon>Metazoa</taxon>
        <taxon>Spiralia</taxon>
        <taxon>Lophotrochozoa</taxon>
        <taxon>Mollusca</taxon>
        <taxon>Gastropoda</taxon>
        <taxon>Caenogastropoda</taxon>
        <taxon>Sorbeoconcha</taxon>
        <taxon>Cerithioidea</taxon>
        <taxon>Batillariidae</taxon>
        <taxon>Batillaria</taxon>
    </lineage>
</organism>